<dbReference type="EMBL" id="FNAI01000017">
    <property type="protein sequence ID" value="SDF38691.1"/>
    <property type="molecule type" value="Genomic_DNA"/>
</dbReference>
<dbReference type="GO" id="GO:0016052">
    <property type="term" value="P:carbohydrate catabolic process"/>
    <property type="evidence" value="ECO:0007669"/>
    <property type="project" value="InterPro"/>
</dbReference>
<protein>
    <submittedName>
        <fullName evidence="3">Carbohydrate family 9 binding domain-like</fullName>
    </submittedName>
</protein>
<dbReference type="PANTHER" id="PTHR35532:SF5">
    <property type="entry name" value="CARBOHYDRATE-BINDING DOMAIN-CONTAINING PROTEIN"/>
    <property type="match status" value="1"/>
</dbReference>
<dbReference type="Pfam" id="PF06452">
    <property type="entry name" value="CBM9_1"/>
    <property type="match status" value="1"/>
</dbReference>
<name>A0A1G7KNI7_9SPHI</name>
<gene>
    <name evidence="3" type="ORF">SAMN05216464_11720</name>
</gene>
<dbReference type="RefSeq" id="WP_091154970.1">
    <property type="nucleotide sequence ID" value="NZ_FNAI01000017.1"/>
</dbReference>
<feature type="domain" description="Carbohydrate-binding" evidence="2">
    <location>
        <begin position="56"/>
        <end position="210"/>
    </location>
</feature>
<evidence type="ECO:0000259" key="2">
    <source>
        <dbReference type="Pfam" id="PF06452"/>
    </source>
</evidence>
<dbReference type="STRING" id="1391627.SAMN05216464_11720"/>
<evidence type="ECO:0000313" key="3">
    <source>
        <dbReference type="EMBL" id="SDF38691.1"/>
    </source>
</evidence>
<dbReference type="Proteomes" id="UP000199072">
    <property type="component" value="Unassembled WGS sequence"/>
</dbReference>
<keyword evidence="4" id="KW-1185">Reference proteome</keyword>
<dbReference type="AlphaFoldDB" id="A0A1G7KNI7"/>
<evidence type="ECO:0000256" key="1">
    <source>
        <dbReference type="SAM" id="SignalP"/>
    </source>
</evidence>
<organism evidence="3 4">
    <name type="scientific">Mucilaginibacter pineti</name>
    <dbReference type="NCBI Taxonomy" id="1391627"/>
    <lineage>
        <taxon>Bacteria</taxon>
        <taxon>Pseudomonadati</taxon>
        <taxon>Bacteroidota</taxon>
        <taxon>Sphingobacteriia</taxon>
        <taxon>Sphingobacteriales</taxon>
        <taxon>Sphingobacteriaceae</taxon>
        <taxon>Mucilaginibacter</taxon>
    </lineage>
</organism>
<dbReference type="OrthoDB" id="9786766at2"/>
<feature type="signal peptide" evidence="1">
    <location>
        <begin position="1"/>
        <end position="28"/>
    </location>
</feature>
<sequence>MRAVNTKGYFIGLMLSAFTLLSSNEASAQSPFKGLENLFTVPAGYVVKHTTAAPVIDGDIDETVWQQAQWTSDFVDIEGDLKPKPPLQTNVKMLWDDTCLYIAARLNDPQVWATLKEHDRIIFKDNDFELFIDPANTTHNYYEIEVNAFNAIFDLFLPKPYRERGGPVSGWDAHNMRTAVKILGTLNNPADTDKGWTVEMAIPFKSISMALNRNAPKSGTIWRINFSRVQYNTTIENGRNVKLKDKQGYDMPEHNWVWTAQGVINMHFPERWGYLQFAKDGADTTFVLPYSEEQRKYLWLVYYREKMWFQQHHKYASSLKKLGLKRSYNILNKFNNLRLEATTTQFAAFINVKDDQETYTINQDGFTEKIRP</sequence>
<dbReference type="GO" id="GO:0004553">
    <property type="term" value="F:hydrolase activity, hydrolyzing O-glycosyl compounds"/>
    <property type="evidence" value="ECO:0007669"/>
    <property type="project" value="InterPro"/>
</dbReference>
<dbReference type="SUPFAM" id="SSF49344">
    <property type="entry name" value="CBD9-like"/>
    <property type="match status" value="1"/>
</dbReference>
<feature type="chain" id="PRO_5011672396" evidence="1">
    <location>
        <begin position="29"/>
        <end position="372"/>
    </location>
</feature>
<keyword evidence="1" id="KW-0732">Signal</keyword>
<dbReference type="CDD" id="cd09620">
    <property type="entry name" value="CBM9_like_3"/>
    <property type="match status" value="1"/>
</dbReference>
<proteinExistence type="predicted"/>
<accession>A0A1G7KNI7</accession>
<dbReference type="Gene3D" id="2.60.40.1190">
    <property type="match status" value="1"/>
</dbReference>
<dbReference type="PANTHER" id="PTHR35532">
    <property type="entry name" value="SIMILAR TO POLYHYDROXYALKANOATE DEPOLYMERASE"/>
    <property type="match status" value="1"/>
</dbReference>
<evidence type="ECO:0000313" key="4">
    <source>
        <dbReference type="Proteomes" id="UP000199072"/>
    </source>
</evidence>
<reference evidence="3 4" key="1">
    <citation type="submission" date="2016-10" db="EMBL/GenBank/DDBJ databases">
        <authorList>
            <person name="de Groot N.N."/>
        </authorList>
    </citation>
    <scope>NUCLEOTIDE SEQUENCE [LARGE SCALE GENOMIC DNA]</scope>
    <source>
        <strain evidence="3 4">47C3B</strain>
    </source>
</reference>
<dbReference type="InterPro" id="IPR010502">
    <property type="entry name" value="Carb-bd_dom_fam9"/>
</dbReference>
<dbReference type="GO" id="GO:0030246">
    <property type="term" value="F:carbohydrate binding"/>
    <property type="evidence" value="ECO:0007669"/>
    <property type="project" value="InterPro"/>
</dbReference>